<keyword evidence="4" id="KW-1185">Reference proteome</keyword>
<dbReference type="PANTHER" id="PTHR10696:SF49">
    <property type="entry name" value="TAUD_TFDA-LIKE DOMAIN-CONTAINING PROTEIN"/>
    <property type="match status" value="1"/>
</dbReference>
<evidence type="ECO:0000259" key="2">
    <source>
        <dbReference type="Pfam" id="PF02668"/>
    </source>
</evidence>
<reference evidence="3 4" key="1">
    <citation type="journal article" date="2016" name="Genome Biol. Evol.">
        <title>Divergent and convergent evolution of fungal pathogenicity.</title>
        <authorList>
            <person name="Shang Y."/>
            <person name="Xiao G."/>
            <person name="Zheng P."/>
            <person name="Cen K."/>
            <person name="Zhan S."/>
            <person name="Wang C."/>
        </authorList>
    </citation>
    <scope>NUCLEOTIDE SEQUENCE [LARGE SCALE GENOMIC DNA]</scope>
    <source>
        <strain evidence="3 4">ARSEF 2679</strain>
    </source>
</reference>
<dbReference type="InterPro" id="IPR042098">
    <property type="entry name" value="TauD-like_sf"/>
</dbReference>
<proteinExistence type="predicted"/>
<evidence type="ECO:0000256" key="1">
    <source>
        <dbReference type="ARBA" id="ARBA00023002"/>
    </source>
</evidence>
<accession>A0A162LNE1</accession>
<gene>
    <name evidence="3" type="ORF">ISF_00145</name>
</gene>
<dbReference type="PANTHER" id="PTHR10696">
    <property type="entry name" value="GAMMA-BUTYROBETAINE HYDROXYLASE-RELATED"/>
    <property type="match status" value="1"/>
</dbReference>
<evidence type="ECO:0000313" key="4">
    <source>
        <dbReference type="Proteomes" id="UP000076744"/>
    </source>
</evidence>
<evidence type="ECO:0000313" key="3">
    <source>
        <dbReference type="EMBL" id="OAA73244.1"/>
    </source>
</evidence>
<dbReference type="STRING" id="1081104.A0A162LNE1"/>
<comment type="caution">
    <text evidence="3">The sequence shown here is derived from an EMBL/GenBank/DDBJ whole genome shotgun (WGS) entry which is preliminary data.</text>
</comment>
<sequence>MAPIEIEQVTAIDHAAQQGATQCNTPAVSGQTDLPSGFPSRLDSAMSWAGSQYPDPSSYATILEAEDLKELDDGLEHFLSLGLAGDLVSKSNFPLQKLSKKLEAMQHHVYNGRGFALLRGFEVDKYSVEDFTTIFLGVQCHIGNKFGRQDDNGNMLVHIIADNSSPIKAHHHRHSTAPITFHNEEAGDVISWLTRNTAASGGKCIIASAHTIYNVLAATRPDLIRVLARSDWPFALPRFHCRPVLQHHDGKVIFNFGRAALMGSASHPRPASLPKLTPIQVEALDAIEAIACETQLEMQTAPGDIHFINNFAVLHRREGFVDGEATRRHLVRMRLRDDELGWAIPEELKAEWDETFSDKGQKLWFIDPMPPGFFPLRKVPN</sequence>
<organism evidence="3 4">
    <name type="scientific">Cordyceps fumosorosea (strain ARSEF 2679)</name>
    <name type="common">Isaria fumosorosea</name>
    <dbReference type="NCBI Taxonomy" id="1081104"/>
    <lineage>
        <taxon>Eukaryota</taxon>
        <taxon>Fungi</taxon>
        <taxon>Dikarya</taxon>
        <taxon>Ascomycota</taxon>
        <taxon>Pezizomycotina</taxon>
        <taxon>Sordariomycetes</taxon>
        <taxon>Hypocreomycetidae</taxon>
        <taxon>Hypocreales</taxon>
        <taxon>Cordycipitaceae</taxon>
        <taxon>Cordyceps</taxon>
    </lineage>
</organism>
<dbReference type="Pfam" id="PF02668">
    <property type="entry name" value="TauD"/>
    <property type="match status" value="1"/>
</dbReference>
<dbReference type="Gene3D" id="3.60.130.10">
    <property type="entry name" value="Clavaminate synthase-like"/>
    <property type="match status" value="1"/>
</dbReference>
<dbReference type="GeneID" id="30016437"/>
<dbReference type="Proteomes" id="UP000076744">
    <property type="component" value="Unassembled WGS sequence"/>
</dbReference>
<dbReference type="SUPFAM" id="SSF51197">
    <property type="entry name" value="Clavaminate synthase-like"/>
    <property type="match status" value="1"/>
</dbReference>
<keyword evidence="1" id="KW-0560">Oxidoreductase</keyword>
<dbReference type="InterPro" id="IPR003819">
    <property type="entry name" value="TauD/TfdA-like"/>
</dbReference>
<dbReference type="AlphaFoldDB" id="A0A162LNE1"/>
<dbReference type="EMBL" id="AZHB01000001">
    <property type="protein sequence ID" value="OAA73244.1"/>
    <property type="molecule type" value="Genomic_DNA"/>
</dbReference>
<dbReference type="RefSeq" id="XP_018708202.1">
    <property type="nucleotide sequence ID" value="XM_018843752.1"/>
</dbReference>
<feature type="domain" description="TauD/TfdA-like" evidence="2">
    <location>
        <begin position="88"/>
        <end position="333"/>
    </location>
</feature>
<name>A0A162LNE1_CORFA</name>
<dbReference type="InterPro" id="IPR050411">
    <property type="entry name" value="AlphaKG_dependent_hydroxylases"/>
</dbReference>
<dbReference type="OrthoDB" id="5224680at2759"/>
<dbReference type="GO" id="GO:0016491">
    <property type="term" value="F:oxidoreductase activity"/>
    <property type="evidence" value="ECO:0007669"/>
    <property type="project" value="UniProtKB-KW"/>
</dbReference>
<protein>
    <submittedName>
        <fullName evidence="3">TfdA family oxidoreductase</fullName>
    </submittedName>
</protein>